<evidence type="ECO:0000256" key="3">
    <source>
        <dbReference type="ARBA" id="ARBA00022692"/>
    </source>
</evidence>
<evidence type="ECO:0000313" key="10">
    <source>
        <dbReference type="EMBL" id="KYH33316.1"/>
    </source>
</evidence>
<evidence type="ECO:0000259" key="9">
    <source>
        <dbReference type="Pfam" id="PF12704"/>
    </source>
</evidence>
<organism evidence="10 11">
    <name type="scientific">Moorella mulderi DSM 14980</name>
    <dbReference type="NCBI Taxonomy" id="1122241"/>
    <lineage>
        <taxon>Bacteria</taxon>
        <taxon>Bacillati</taxon>
        <taxon>Bacillota</taxon>
        <taxon>Clostridia</taxon>
        <taxon>Neomoorellales</taxon>
        <taxon>Neomoorellaceae</taxon>
        <taxon>Neomoorella</taxon>
    </lineage>
</organism>
<protein>
    <submittedName>
        <fullName evidence="10">Putative ABC transporter permease YknZ</fullName>
    </submittedName>
</protein>
<dbReference type="PATRIC" id="fig|1122241.3.peg.17"/>
<feature type="transmembrane region" description="Helical" evidence="7">
    <location>
        <begin position="356"/>
        <end position="379"/>
    </location>
</feature>
<feature type="domain" description="ABC3 transporter permease C-terminal" evidence="8">
    <location>
        <begin position="276"/>
        <end position="389"/>
    </location>
</feature>
<evidence type="ECO:0000256" key="4">
    <source>
        <dbReference type="ARBA" id="ARBA00022989"/>
    </source>
</evidence>
<proteinExistence type="inferred from homology"/>
<dbReference type="InterPro" id="IPR003838">
    <property type="entry name" value="ABC3_permease_C"/>
</dbReference>
<keyword evidence="2" id="KW-1003">Cell membrane</keyword>
<dbReference type="GO" id="GO:0022857">
    <property type="term" value="F:transmembrane transporter activity"/>
    <property type="evidence" value="ECO:0007669"/>
    <property type="project" value="TreeGrafter"/>
</dbReference>
<dbReference type="Pfam" id="PF12704">
    <property type="entry name" value="MacB_PCD"/>
    <property type="match status" value="1"/>
</dbReference>
<evidence type="ECO:0000259" key="8">
    <source>
        <dbReference type="Pfam" id="PF02687"/>
    </source>
</evidence>
<evidence type="ECO:0000256" key="7">
    <source>
        <dbReference type="SAM" id="Phobius"/>
    </source>
</evidence>
<dbReference type="RefSeq" id="WP_062279944.1">
    <property type="nucleotide sequence ID" value="NZ_LTBC01000001.1"/>
</dbReference>
<evidence type="ECO:0000313" key="11">
    <source>
        <dbReference type="Proteomes" id="UP000075670"/>
    </source>
</evidence>
<evidence type="ECO:0000256" key="5">
    <source>
        <dbReference type="ARBA" id="ARBA00023136"/>
    </source>
</evidence>
<dbReference type="PANTHER" id="PTHR30572">
    <property type="entry name" value="MEMBRANE COMPONENT OF TRANSPORTER-RELATED"/>
    <property type="match status" value="1"/>
</dbReference>
<feature type="domain" description="MacB-like periplasmic core" evidence="9">
    <location>
        <begin position="21"/>
        <end position="234"/>
    </location>
</feature>
<sequence>MNLLEGFFLALEGIWSNKLRSFLTMLGITIGIAAVIAVVAVGEGGRALLMQEMEKIGSNLFAVYIPWDSSQMPRENELTLEDVAAIKELVPAVKYLAPSSFSQASITSGRKEQAVTVQGTTADYGPVRNVEMLRGRFLTVADVAAARPAVVVDEKLAVELFRSRDVVGKQVLLKGASAVIVGVTKADTSFLTGGDQSRTVYIPITYWQQLFSRRLINQLEGQAASKDQVDTAMKLAVRVLERRHNAQPGRYQTVSMEQQMAVANRVTGILTLIIGAIAAISLFVGGIGVMNIMLVSVTERTREIGIRMALGARRRDILGQFLVEAITISLVGGVLGMLIGAGGAFVIAHFAHWPPLVSWSTVVLAFAFSTAVGLFFGLYPANKAARLDPIEALRYE</sequence>
<feature type="transmembrane region" description="Helical" evidence="7">
    <location>
        <begin position="21"/>
        <end position="42"/>
    </location>
</feature>
<name>A0A151B0A0_9FIRM</name>
<dbReference type="InterPro" id="IPR050250">
    <property type="entry name" value="Macrolide_Exporter_MacB"/>
</dbReference>
<keyword evidence="4 7" id="KW-1133">Transmembrane helix</keyword>
<evidence type="ECO:0000256" key="1">
    <source>
        <dbReference type="ARBA" id="ARBA00004651"/>
    </source>
</evidence>
<evidence type="ECO:0000256" key="6">
    <source>
        <dbReference type="ARBA" id="ARBA00038076"/>
    </source>
</evidence>
<accession>A0A151B0A0</accession>
<dbReference type="InterPro" id="IPR025857">
    <property type="entry name" value="MacB_PCD"/>
</dbReference>
<dbReference type="Pfam" id="PF02687">
    <property type="entry name" value="FtsX"/>
    <property type="match status" value="1"/>
</dbReference>
<comment type="subcellular location">
    <subcellularLocation>
        <location evidence="1">Cell membrane</location>
        <topology evidence="1">Multi-pass membrane protein</topology>
    </subcellularLocation>
</comment>
<keyword evidence="5 7" id="KW-0472">Membrane</keyword>
<keyword evidence="11" id="KW-1185">Reference proteome</keyword>
<keyword evidence="3 7" id="KW-0812">Transmembrane</keyword>
<feature type="transmembrane region" description="Helical" evidence="7">
    <location>
        <begin position="317"/>
        <end position="350"/>
    </location>
</feature>
<gene>
    <name evidence="10" type="primary">yknZ</name>
    <name evidence="10" type="ORF">MOMUL_00170</name>
</gene>
<reference evidence="10 11" key="1">
    <citation type="submission" date="2016-02" db="EMBL/GenBank/DDBJ databases">
        <title>Genome sequence of Moorella mulderi DSM 14980.</title>
        <authorList>
            <person name="Poehlein A."/>
            <person name="Daniel R."/>
        </authorList>
    </citation>
    <scope>NUCLEOTIDE SEQUENCE [LARGE SCALE GENOMIC DNA]</scope>
    <source>
        <strain evidence="10 11">DSM 14980</strain>
    </source>
</reference>
<feature type="transmembrane region" description="Helical" evidence="7">
    <location>
        <begin position="269"/>
        <end position="296"/>
    </location>
</feature>
<evidence type="ECO:0000256" key="2">
    <source>
        <dbReference type="ARBA" id="ARBA00022475"/>
    </source>
</evidence>
<dbReference type="AlphaFoldDB" id="A0A151B0A0"/>
<dbReference type="EMBL" id="LTBC01000001">
    <property type="protein sequence ID" value="KYH33316.1"/>
    <property type="molecule type" value="Genomic_DNA"/>
</dbReference>
<comment type="caution">
    <text evidence="10">The sequence shown here is derived from an EMBL/GenBank/DDBJ whole genome shotgun (WGS) entry which is preliminary data.</text>
</comment>
<dbReference type="Proteomes" id="UP000075670">
    <property type="component" value="Unassembled WGS sequence"/>
</dbReference>
<dbReference type="OrthoDB" id="9770036at2"/>
<dbReference type="GO" id="GO:0005886">
    <property type="term" value="C:plasma membrane"/>
    <property type="evidence" value="ECO:0007669"/>
    <property type="project" value="UniProtKB-SubCell"/>
</dbReference>
<comment type="similarity">
    <text evidence="6">Belongs to the ABC-4 integral membrane protein family.</text>
</comment>
<dbReference type="PANTHER" id="PTHR30572:SF4">
    <property type="entry name" value="ABC TRANSPORTER PERMEASE YTRF"/>
    <property type="match status" value="1"/>
</dbReference>